<feature type="domain" description="Response regulatory" evidence="3">
    <location>
        <begin position="2"/>
        <end position="120"/>
    </location>
</feature>
<dbReference type="PANTHER" id="PTHR45228">
    <property type="entry name" value="CYCLIC DI-GMP PHOSPHODIESTERASE TM_0186-RELATED"/>
    <property type="match status" value="1"/>
</dbReference>
<dbReference type="CDD" id="cd00077">
    <property type="entry name" value="HDc"/>
    <property type="match status" value="1"/>
</dbReference>
<dbReference type="SMART" id="SM00471">
    <property type="entry name" value="HDc"/>
    <property type="match status" value="1"/>
</dbReference>
<sequence length="351" mass="39688">MNIVIVDDQTSARTMLRHILEDISPELEVFDFGDPEVALRWCEDHRADLLLLDYRMPIVDGLEFARRFRRPMLHRDVPIVLVTVVGDEPIRQAALEAGVIDFLVKPVRPRELRARCRNLLQLRQQSESVKQRALSLEQRLLKSMHEVEERERETLTRLARAIAYRDASTSANLERVAAVAGMVAEAMGLFEDEVRMIELAAPLHDIGKIAIPDAILMKPGPLTAEEMATMREHPQIGYELLSNSQNRFIQLSALIALRHQERFDGTGYPDGLAGEQIPLEARIVAIADVFDALMSKRPYKRAWSIEEALAYIAENSGRHFDPRCVEAMLANVPRLELICARFGGRPAGSLQ</sequence>
<dbReference type="InterPro" id="IPR003607">
    <property type="entry name" value="HD/PDEase_dom"/>
</dbReference>
<dbReference type="PANTHER" id="PTHR45228:SF1">
    <property type="entry name" value="CYCLIC DI-GMP PHOSPHODIESTERASE TM_0186"/>
    <property type="match status" value="1"/>
</dbReference>
<dbReference type="AlphaFoldDB" id="A0A290XEQ3"/>
<keyword evidence="1" id="KW-0378">Hydrolase</keyword>
<dbReference type="InterPro" id="IPR011006">
    <property type="entry name" value="CheY-like_superfamily"/>
</dbReference>
<name>A0A290XEQ3_9GAMM</name>
<dbReference type="Gene3D" id="3.40.50.2300">
    <property type="match status" value="1"/>
</dbReference>
<evidence type="ECO:0000256" key="2">
    <source>
        <dbReference type="PROSITE-ProRule" id="PRU00169"/>
    </source>
</evidence>
<dbReference type="Proteomes" id="UP000218968">
    <property type="component" value="Chromosome"/>
</dbReference>
<dbReference type="RefSeq" id="WP_096298199.1">
    <property type="nucleotide sequence ID" value="NZ_CP023406.1"/>
</dbReference>
<dbReference type="GO" id="GO:0009214">
    <property type="term" value="P:cyclic nucleotide catabolic process"/>
    <property type="evidence" value="ECO:0007669"/>
    <property type="project" value="UniProtKB-ARBA"/>
</dbReference>
<proteinExistence type="predicted"/>
<evidence type="ECO:0000313" key="6">
    <source>
        <dbReference type="Proteomes" id="UP000218968"/>
    </source>
</evidence>
<gene>
    <name evidence="5" type="ORF">CNR27_09325</name>
</gene>
<evidence type="ECO:0000313" key="5">
    <source>
        <dbReference type="EMBL" id="ATD67610.1"/>
    </source>
</evidence>
<dbReference type="KEGG" id="lum:CNR27_09325"/>
<feature type="domain" description="HD-GYP" evidence="4">
    <location>
        <begin position="147"/>
        <end position="344"/>
    </location>
</feature>
<dbReference type="FunFam" id="1.10.3210.10:FF:000018">
    <property type="entry name" value="Two-component system response regulator"/>
    <property type="match status" value="1"/>
</dbReference>
<dbReference type="GO" id="GO:0004112">
    <property type="term" value="F:cyclic-nucleotide phosphodiesterase activity"/>
    <property type="evidence" value="ECO:0007669"/>
    <property type="project" value="UniProtKB-ARBA"/>
</dbReference>
<dbReference type="SUPFAM" id="SSF52172">
    <property type="entry name" value="CheY-like"/>
    <property type="match status" value="1"/>
</dbReference>
<dbReference type="InterPro" id="IPR037522">
    <property type="entry name" value="HD_GYP_dom"/>
</dbReference>
<reference evidence="6" key="1">
    <citation type="submission" date="2017-09" db="EMBL/GenBank/DDBJ databases">
        <title>Luteimonas liuhanmingii sp.nov., isolated from the intestinal contents of Tibetan Plateau Pika in Yushu, Qinghai Province, China.</title>
        <authorList>
            <person name="Gui Z."/>
        </authorList>
    </citation>
    <scope>NUCLEOTIDE SEQUENCE [LARGE SCALE GENOMIC DNA]</scope>
    <source>
        <strain evidence="6">100111</strain>
    </source>
</reference>
<evidence type="ECO:0000256" key="1">
    <source>
        <dbReference type="ARBA" id="ARBA00022801"/>
    </source>
</evidence>
<dbReference type="CDD" id="cd17551">
    <property type="entry name" value="REC_RpfG-like"/>
    <property type="match status" value="1"/>
</dbReference>
<dbReference type="PROSITE" id="PS50110">
    <property type="entry name" value="RESPONSE_REGULATORY"/>
    <property type="match status" value="1"/>
</dbReference>
<protein>
    <submittedName>
        <fullName evidence="5">Two-component system response regulator</fullName>
    </submittedName>
</protein>
<dbReference type="SMART" id="SM00448">
    <property type="entry name" value="REC"/>
    <property type="match status" value="1"/>
</dbReference>
<evidence type="ECO:0000259" key="3">
    <source>
        <dbReference type="PROSITE" id="PS50110"/>
    </source>
</evidence>
<dbReference type="Pfam" id="PF00072">
    <property type="entry name" value="Response_reg"/>
    <property type="match status" value="1"/>
</dbReference>
<organism evidence="5 6">
    <name type="scientific">Luteimonas chenhongjianii</name>
    <dbReference type="NCBI Taxonomy" id="2006110"/>
    <lineage>
        <taxon>Bacteria</taxon>
        <taxon>Pseudomonadati</taxon>
        <taxon>Pseudomonadota</taxon>
        <taxon>Gammaproteobacteria</taxon>
        <taxon>Lysobacterales</taxon>
        <taxon>Lysobacteraceae</taxon>
        <taxon>Luteimonas</taxon>
    </lineage>
</organism>
<dbReference type="EMBL" id="CP023406">
    <property type="protein sequence ID" value="ATD67610.1"/>
    <property type="molecule type" value="Genomic_DNA"/>
</dbReference>
<dbReference type="InterPro" id="IPR052020">
    <property type="entry name" value="Cyclic_di-GMP/3'3'-cGAMP_PDE"/>
</dbReference>
<keyword evidence="6" id="KW-1185">Reference proteome</keyword>
<dbReference type="InterPro" id="IPR001789">
    <property type="entry name" value="Sig_transdc_resp-reg_receiver"/>
</dbReference>
<accession>A0A290XEQ3</accession>
<dbReference type="GO" id="GO:0000160">
    <property type="term" value="P:phosphorelay signal transduction system"/>
    <property type="evidence" value="ECO:0007669"/>
    <property type="project" value="InterPro"/>
</dbReference>
<feature type="modified residue" description="4-aspartylphosphate" evidence="2">
    <location>
        <position position="53"/>
    </location>
</feature>
<dbReference type="Pfam" id="PF13487">
    <property type="entry name" value="HD_5"/>
    <property type="match status" value="1"/>
</dbReference>
<dbReference type="OrthoDB" id="9802066at2"/>
<dbReference type="SUPFAM" id="SSF109604">
    <property type="entry name" value="HD-domain/PDEase-like"/>
    <property type="match status" value="1"/>
</dbReference>
<dbReference type="Gene3D" id="1.10.3210.10">
    <property type="entry name" value="Hypothetical protein af1432"/>
    <property type="match status" value="1"/>
</dbReference>
<keyword evidence="2" id="KW-0597">Phosphoprotein</keyword>
<evidence type="ECO:0000259" key="4">
    <source>
        <dbReference type="PROSITE" id="PS51832"/>
    </source>
</evidence>
<dbReference type="PROSITE" id="PS51832">
    <property type="entry name" value="HD_GYP"/>
    <property type="match status" value="1"/>
</dbReference>